<evidence type="ECO:0000256" key="5">
    <source>
        <dbReference type="ARBA" id="ARBA00023212"/>
    </source>
</evidence>
<evidence type="ECO:0000256" key="6">
    <source>
        <dbReference type="SAM" id="Coils"/>
    </source>
</evidence>
<dbReference type="PANTHER" id="PTHR18905">
    <property type="entry name" value="NINEIN"/>
    <property type="match status" value="1"/>
</dbReference>
<dbReference type="PROSITE" id="PS00018">
    <property type="entry name" value="EF_HAND_1"/>
    <property type="match status" value="1"/>
</dbReference>
<feature type="region of interest" description="Disordered" evidence="7">
    <location>
        <begin position="160"/>
        <end position="223"/>
    </location>
</feature>
<keyword evidence="4" id="KW-0106">Calcium</keyword>
<evidence type="ECO:0000256" key="4">
    <source>
        <dbReference type="ARBA" id="ARBA00022837"/>
    </source>
</evidence>
<dbReference type="PROSITE" id="PS50222">
    <property type="entry name" value="EF_HAND_2"/>
    <property type="match status" value="2"/>
</dbReference>
<feature type="domain" description="EF-hand" evidence="8">
    <location>
        <begin position="321"/>
        <end position="356"/>
    </location>
</feature>
<evidence type="ECO:0000259" key="8">
    <source>
        <dbReference type="PROSITE" id="PS50222"/>
    </source>
</evidence>
<dbReference type="GO" id="GO:0005509">
    <property type="term" value="F:calcium ion binding"/>
    <property type="evidence" value="ECO:0007669"/>
    <property type="project" value="InterPro"/>
</dbReference>
<name>A0A6B0VI91_IXORI</name>
<feature type="region of interest" description="Disordered" evidence="7">
    <location>
        <begin position="762"/>
        <end position="835"/>
    </location>
</feature>
<dbReference type="PANTHER" id="PTHR18905:SF13">
    <property type="entry name" value="NON-CENTROSOMAL MICROTUBULE ARRAY"/>
    <property type="match status" value="1"/>
</dbReference>
<keyword evidence="3" id="KW-0597">Phosphoprotein</keyword>
<dbReference type="Gene3D" id="1.10.238.10">
    <property type="entry name" value="EF-hand"/>
    <property type="match status" value="2"/>
</dbReference>
<proteinExistence type="predicted"/>
<feature type="compositionally biased region" description="Basic and acidic residues" evidence="7">
    <location>
        <begin position="428"/>
        <end position="438"/>
    </location>
</feature>
<keyword evidence="2" id="KW-0963">Cytoplasm</keyword>
<evidence type="ECO:0000256" key="1">
    <source>
        <dbReference type="ARBA" id="ARBA00004300"/>
    </source>
</evidence>
<organism evidence="9">
    <name type="scientific">Ixodes ricinus</name>
    <name type="common">Common tick</name>
    <name type="synonym">Acarus ricinus</name>
    <dbReference type="NCBI Taxonomy" id="34613"/>
    <lineage>
        <taxon>Eukaryota</taxon>
        <taxon>Metazoa</taxon>
        <taxon>Ecdysozoa</taxon>
        <taxon>Arthropoda</taxon>
        <taxon>Chelicerata</taxon>
        <taxon>Arachnida</taxon>
        <taxon>Acari</taxon>
        <taxon>Parasitiformes</taxon>
        <taxon>Ixodida</taxon>
        <taxon>Ixodoidea</taxon>
        <taxon>Ixodidae</taxon>
        <taxon>Ixodinae</taxon>
        <taxon>Ixodes</taxon>
    </lineage>
</organism>
<feature type="compositionally biased region" description="Basic residues" evidence="7">
    <location>
        <begin position="440"/>
        <end position="450"/>
    </location>
</feature>
<dbReference type="Pfam" id="PF13499">
    <property type="entry name" value="EF-hand_7"/>
    <property type="match status" value="1"/>
</dbReference>
<dbReference type="CDD" id="cd00051">
    <property type="entry name" value="EFh"/>
    <property type="match status" value="1"/>
</dbReference>
<accession>A0A6B0VI91</accession>
<evidence type="ECO:0000256" key="7">
    <source>
        <dbReference type="SAM" id="MobiDB-lite"/>
    </source>
</evidence>
<sequence>MEEEQDAGVAQLREVFDACDVERTGRLGARGLELLCQRLQLSHRSPMLVRHLLGAPGGGRDAAHSGTVSFDEFKDGFISLLTQAEEEALSNLSAPTTYVAVDVDDEMNGNSPDVARKVCSTACLRKVPPPRTCRPNVPRKRHQAFSREVSPKYVLGEKKYGRRSRPASQADVDVEISSEEEFDGDDVLLSGTSDGNGSTGATREASEEPGAKVKTACGSDGSGLEILAGTAPAAERSTADVEGKDFGTACLPVPASDFVSDSGFQTPDESGKETPPPPATSFNAALELGSAPSPGQLGSVAVFGGGGSESAESSLTLLETNPEEYLRATWRKLNVGRNGYLQVQELAGVCEHIGMEMDEEMICQLFHTLDSDQDGKISFEEFLQGMFQHGRAPSSRGVSPPPPSAATPSSLPPDPSPPHMAALPSSRPVKDAGEDIAGHYRPHHTYRRGRSATGFSKDASAADDAMPEQPVTGAAAPVWESGIFSSIDPDNSGYAESQAVVAFWESMGLSGGSRILKQLGFNPNMRVNLRDLTAQLEEELSPTAFTGSVYDFALASYEHELQHLKLNFEQAREERDRLRVNVSEANTRAALLAQEVDEHHAKLEKACERKLANLEKRHQEQLRELQEQLEREREATTAQLARLNQRSHEEMATLRNEEARLRAQCIALQQDNGRLELELQEFSERYSELHRFGESQQKELEGVAHLKQRVADLESGQAFLNDEHCQKIFHELESTQKQNKELKDCNDELSLELETLRQQLAASSRSAHSKRHRRSGSWVADYSRPGAAGGGLKRRGSEASSSEESDDDNPVAEKIRRRTGFPVSGAPEDAHRLPWDVDDLTEAQREVLDRLRGRFEQALRESDDRWRARVHELESQLSSQPEVDKDSIDGAQSTIAKLQDELSMRNVLAERLRADVTSLQNQMVQQREQSQAQLALREQELGLLGEQRRALEDQLSRLKEREAEKRPSEESAHDGTVRGLEMDRRSICLELEATRKEVERLRGLLGDACPEDSLVKKEQRSLQAMYETKLAEVRNQVEQDLVRKVRTDVERELQTSLERNLKLQPSWRDRDDLARKPQQDLTTQLTEDICVLLRGCLRCSGAALITKDAGDGDGAVVVGNQGTASAPLVPGHASSLQDKLAELIGKTLAAIESHLETLHLHEQERLRKTWEDQLRRMKQDHMMERLESELQHKDEVAKLKQRQASSGPLAAEPTGVVPSKTDSLLRDLYVENARLLRSLQWAEDGRRRAEHNSARLQYKCRVLSKLLTDVTRAAVDGNSRVACA</sequence>
<feature type="compositionally biased region" description="Pro residues" evidence="7">
    <location>
        <begin position="399"/>
        <end position="418"/>
    </location>
</feature>
<dbReference type="EMBL" id="GIFC01018915">
    <property type="protein sequence ID" value="MXV00999.1"/>
    <property type="molecule type" value="Transcribed_RNA"/>
</dbReference>
<dbReference type="InterPro" id="IPR011992">
    <property type="entry name" value="EF-hand-dom_pair"/>
</dbReference>
<feature type="coiled-coil region" evidence="6">
    <location>
        <begin position="909"/>
        <end position="961"/>
    </location>
</feature>
<feature type="coiled-coil region" evidence="6">
    <location>
        <begin position="1160"/>
        <end position="1203"/>
    </location>
</feature>
<dbReference type="InterPro" id="IPR018247">
    <property type="entry name" value="EF_Hand_1_Ca_BS"/>
</dbReference>
<feature type="coiled-coil region" evidence="6">
    <location>
        <begin position="554"/>
        <end position="685"/>
    </location>
</feature>
<dbReference type="GO" id="GO:0005813">
    <property type="term" value="C:centrosome"/>
    <property type="evidence" value="ECO:0007669"/>
    <property type="project" value="UniProtKB-SubCell"/>
</dbReference>
<feature type="region of interest" description="Disordered" evidence="7">
    <location>
        <begin position="258"/>
        <end position="282"/>
    </location>
</feature>
<dbReference type="InterPro" id="IPR002048">
    <property type="entry name" value="EF_hand_dom"/>
</dbReference>
<comment type="subcellular location">
    <subcellularLocation>
        <location evidence="1">Cytoplasm</location>
        <location evidence="1">Cytoskeleton</location>
        <location evidence="1">Microtubule organizing center</location>
        <location evidence="1">Centrosome</location>
    </subcellularLocation>
</comment>
<keyword evidence="6" id="KW-0175">Coiled coil</keyword>
<dbReference type="SMART" id="SM00054">
    <property type="entry name" value="EFh"/>
    <property type="match status" value="3"/>
</dbReference>
<evidence type="ECO:0000256" key="2">
    <source>
        <dbReference type="ARBA" id="ARBA00022490"/>
    </source>
</evidence>
<evidence type="ECO:0000256" key="3">
    <source>
        <dbReference type="ARBA" id="ARBA00022553"/>
    </source>
</evidence>
<feature type="compositionally biased region" description="Acidic residues" evidence="7">
    <location>
        <begin position="801"/>
        <end position="810"/>
    </location>
</feature>
<protein>
    <submittedName>
        <fullName evidence="9">Putative myosin class ii heavy chain</fullName>
    </submittedName>
</protein>
<dbReference type="GO" id="GO:0034454">
    <property type="term" value="P:microtubule anchoring at centrosome"/>
    <property type="evidence" value="ECO:0007669"/>
    <property type="project" value="TreeGrafter"/>
</dbReference>
<dbReference type="SUPFAM" id="SSF47473">
    <property type="entry name" value="EF-hand"/>
    <property type="match status" value="1"/>
</dbReference>
<feature type="domain" description="EF-hand" evidence="8">
    <location>
        <begin position="357"/>
        <end position="392"/>
    </location>
</feature>
<reference evidence="9" key="1">
    <citation type="submission" date="2019-12" db="EMBL/GenBank/DDBJ databases">
        <title>An insight into the sialome of adult female Ixodes ricinus ticks feeding for 6 days.</title>
        <authorList>
            <person name="Perner J."/>
            <person name="Ribeiro J.M.C."/>
        </authorList>
    </citation>
    <scope>NUCLEOTIDE SEQUENCE</scope>
    <source>
        <strain evidence="9">Semi-engorged</strain>
        <tissue evidence="9">Salivary glands</tissue>
    </source>
</reference>
<feature type="compositionally biased region" description="Acidic residues" evidence="7">
    <location>
        <begin position="172"/>
        <end position="186"/>
    </location>
</feature>
<keyword evidence="5" id="KW-0206">Cytoskeleton</keyword>
<evidence type="ECO:0000313" key="9">
    <source>
        <dbReference type="EMBL" id="MXV00999.1"/>
    </source>
</evidence>
<feature type="compositionally biased region" description="Polar residues" evidence="7">
    <location>
        <begin position="190"/>
        <end position="201"/>
    </location>
</feature>
<feature type="region of interest" description="Disordered" evidence="7">
    <location>
        <begin position="390"/>
        <end position="468"/>
    </location>
</feature>